<dbReference type="PROSITE" id="PS51257">
    <property type="entry name" value="PROKAR_LIPOPROTEIN"/>
    <property type="match status" value="1"/>
</dbReference>
<evidence type="ECO:0000313" key="3">
    <source>
        <dbReference type="EMBL" id="CUS04078.2"/>
    </source>
</evidence>
<keyword evidence="4" id="KW-1185">Reference proteome</keyword>
<protein>
    <submittedName>
        <fullName evidence="3">Peptide/nickel transport system substrate-binding protein</fullName>
    </submittedName>
</protein>
<name>A0A160T4Q2_9CHLR</name>
<dbReference type="PANTHER" id="PTHR30290:SF34">
    <property type="entry name" value="ABC TRANSPORTER, PERIPLASMIC OLIGO-PEPTIDE BINDING PROTEIN, PUTATIVE-RELATED"/>
    <property type="match status" value="1"/>
</dbReference>
<dbReference type="Gene3D" id="3.10.105.10">
    <property type="entry name" value="Dipeptide-binding Protein, Domain 3"/>
    <property type="match status" value="1"/>
</dbReference>
<dbReference type="PIRSF" id="PIRSF002741">
    <property type="entry name" value="MppA"/>
    <property type="match status" value="1"/>
</dbReference>
<dbReference type="EMBL" id="LN890655">
    <property type="protein sequence ID" value="CUS04078.2"/>
    <property type="molecule type" value="Genomic_DNA"/>
</dbReference>
<proteinExistence type="predicted"/>
<dbReference type="InterPro" id="IPR039424">
    <property type="entry name" value="SBP_5"/>
</dbReference>
<organism evidence="3 4">
    <name type="scientific">Candidatus Promineifilum breve</name>
    <dbReference type="NCBI Taxonomy" id="1806508"/>
    <lineage>
        <taxon>Bacteria</taxon>
        <taxon>Bacillati</taxon>
        <taxon>Chloroflexota</taxon>
        <taxon>Ardenticatenia</taxon>
        <taxon>Candidatus Promineifilales</taxon>
        <taxon>Candidatus Promineifilaceae</taxon>
        <taxon>Candidatus Promineifilum</taxon>
    </lineage>
</organism>
<keyword evidence="1" id="KW-0732">Signal</keyword>
<evidence type="ECO:0000313" key="4">
    <source>
        <dbReference type="Proteomes" id="UP000215027"/>
    </source>
</evidence>
<dbReference type="RefSeq" id="WP_157913068.1">
    <property type="nucleotide sequence ID" value="NZ_LN890655.1"/>
</dbReference>
<dbReference type="CDD" id="cd08512">
    <property type="entry name" value="PBP2_NikA_DppA_OppA_like_7"/>
    <property type="match status" value="1"/>
</dbReference>
<dbReference type="AlphaFoldDB" id="A0A160T4Q2"/>
<feature type="signal peptide" evidence="1">
    <location>
        <begin position="1"/>
        <end position="23"/>
    </location>
</feature>
<dbReference type="KEGG" id="pbf:CFX0092_A2200"/>
<gene>
    <name evidence="3" type="ORF">CFX0092_A2200</name>
</gene>
<dbReference type="GO" id="GO:1904680">
    <property type="term" value="F:peptide transmembrane transporter activity"/>
    <property type="evidence" value="ECO:0007669"/>
    <property type="project" value="TreeGrafter"/>
</dbReference>
<evidence type="ECO:0000259" key="2">
    <source>
        <dbReference type="Pfam" id="PF00496"/>
    </source>
</evidence>
<dbReference type="Pfam" id="PF00496">
    <property type="entry name" value="SBP_bac_5"/>
    <property type="match status" value="1"/>
</dbReference>
<dbReference type="SUPFAM" id="SSF53850">
    <property type="entry name" value="Periplasmic binding protein-like II"/>
    <property type="match status" value="1"/>
</dbReference>
<evidence type="ECO:0000256" key="1">
    <source>
        <dbReference type="SAM" id="SignalP"/>
    </source>
</evidence>
<dbReference type="GO" id="GO:0042597">
    <property type="term" value="C:periplasmic space"/>
    <property type="evidence" value="ECO:0007669"/>
    <property type="project" value="UniProtKB-ARBA"/>
</dbReference>
<sequence>MLTKNRIGLLLAALLVAALALVACQPTTQVVEVTRVVTETVTEEGQEVVVTSVVTEVEEVVVTATPEPVAEAVFGAADPETLVVMTTGDMDTVDPALNYETAGGQTVSMVYETLIWYNGKDGTTFTPVLATEVPSLDNGGISEDGLTYTFNIREGVVFHQGQTLEPSDVAYSWARGILQSDPNGPQWLMIEPIMGIAEGDITYALDAEGTLAGDPAAVAAHDPAALAALCEEVKSHLVADDAAGTFTVTLSQPWGPFLATITQGWGSVLDSGWAAEQGDWDGDCATWQNFYAPGAENSKLTAVMNGTNGYMLDHWTPGEEYVLTAFDGWWRTADMPQWEGGPAGPPAARTVIIQLVNEWGTRFAALQAGDAAWVAVPSENEPQVDPLVGELCDWETGECVATDNPDGPLRKFADLPTVSRTYDAFLTFQVDPASQYIGSGQLDGNGIPPDFFNDVNVRKAMATCFDYELFNEEALLGKGVRNNGPIIKGMLGYPEDGPMWEYDPEACAGYLAEAWDGALPETGFRFQAAFNTGSTTRQIAAEIWQAELQAINELYLVEVIGLPWPTFLRSRSAHQLPFSVGGWIEDIHDPHNWTQPYTVGTFAARQVLPDDLRAQFQDLVTRGVLAPTPEERAEIYAELQLLWHETVPTVVTFQEEGTRYEQRWVNGWYYRIGQFGTDYRTISLTGQ</sequence>
<dbReference type="GO" id="GO:0043190">
    <property type="term" value="C:ATP-binding cassette (ABC) transporter complex"/>
    <property type="evidence" value="ECO:0007669"/>
    <property type="project" value="InterPro"/>
</dbReference>
<dbReference type="PANTHER" id="PTHR30290">
    <property type="entry name" value="PERIPLASMIC BINDING COMPONENT OF ABC TRANSPORTER"/>
    <property type="match status" value="1"/>
</dbReference>
<dbReference type="GO" id="GO:0015833">
    <property type="term" value="P:peptide transport"/>
    <property type="evidence" value="ECO:0007669"/>
    <property type="project" value="TreeGrafter"/>
</dbReference>
<accession>A0A160T4Q2</accession>
<dbReference type="Gene3D" id="3.40.190.10">
    <property type="entry name" value="Periplasmic binding protein-like II"/>
    <property type="match status" value="1"/>
</dbReference>
<feature type="chain" id="PRO_5008240578" evidence="1">
    <location>
        <begin position="24"/>
        <end position="687"/>
    </location>
</feature>
<dbReference type="InterPro" id="IPR000914">
    <property type="entry name" value="SBP_5_dom"/>
</dbReference>
<dbReference type="InterPro" id="IPR030678">
    <property type="entry name" value="Peptide/Ni-bd"/>
</dbReference>
<dbReference type="Proteomes" id="UP000215027">
    <property type="component" value="Chromosome I"/>
</dbReference>
<feature type="domain" description="Solute-binding protein family 5" evidence="2">
    <location>
        <begin position="125"/>
        <end position="599"/>
    </location>
</feature>
<reference evidence="3" key="1">
    <citation type="submission" date="2016-01" db="EMBL/GenBank/DDBJ databases">
        <authorList>
            <person name="Mcilroy J.S."/>
            <person name="Karst M S."/>
            <person name="Albertsen M."/>
        </authorList>
    </citation>
    <scope>NUCLEOTIDE SEQUENCE</scope>
    <source>
        <strain evidence="3">Cfx-K</strain>
    </source>
</reference>
<dbReference type="OrthoDB" id="137511at2"/>